<organism evidence="2 3">
    <name type="scientific">Neurospora hispaniola</name>
    <dbReference type="NCBI Taxonomy" id="588809"/>
    <lineage>
        <taxon>Eukaryota</taxon>
        <taxon>Fungi</taxon>
        <taxon>Dikarya</taxon>
        <taxon>Ascomycota</taxon>
        <taxon>Pezizomycotina</taxon>
        <taxon>Sordariomycetes</taxon>
        <taxon>Sordariomycetidae</taxon>
        <taxon>Sordariales</taxon>
        <taxon>Sordariaceae</taxon>
        <taxon>Neurospora</taxon>
    </lineage>
</organism>
<protein>
    <submittedName>
        <fullName evidence="2">Uncharacterized protein</fullName>
    </submittedName>
</protein>
<proteinExistence type="predicted"/>
<accession>A0AAJ0IAG2</accession>
<comment type="caution">
    <text evidence="2">The sequence shown here is derived from an EMBL/GenBank/DDBJ whole genome shotgun (WGS) entry which is preliminary data.</text>
</comment>
<feature type="region of interest" description="Disordered" evidence="1">
    <location>
        <begin position="141"/>
        <end position="160"/>
    </location>
</feature>
<name>A0AAJ0IAG2_9PEZI</name>
<feature type="compositionally biased region" description="Polar residues" evidence="1">
    <location>
        <begin position="141"/>
        <end position="150"/>
    </location>
</feature>
<evidence type="ECO:0000256" key="1">
    <source>
        <dbReference type="SAM" id="MobiDB-lite"/>
    </source>
</evidence>
<dbReference type="GeneID" id="87877330"/>
<gene>
    <name evidence="2" type="ORF">B0T23DRAFT_419547</name>
</gene>
<evidence type="ECO:0000313" key="3">
    <source>
        <dbReference type="Proteomes" id="UP001285908"/>
    </source>
</evidence>
<sequence length="295" mass="32923">MSNTDGHRGAITSKTGLGCLVDQYRARIWLQLNEPLPYTIVCRLRRPLELPSYSMPKSRYSPWKELPASSYLRSSSVYLETTADGGQQDTAGRLRRGEGLYATVGINDQMGHSWVWVNGEVCKFVPTVVGDSLTSLLRTPLATETSSNQSRKSRVTDMQRVESDGLGHLESHLQKPRDKTTYRLQAPGLAEHRIRGWPAWARLQQPLPETRYVRCSVECGSARFAPPFHCQLWTTFGIGGQTSSCPRSSVPYPLDFTASRNAGSLPFLASMVTITKTACQMPPGWMMSQCQYAEE</sequence>
<evidence type="ECO:0000313" key="2">
    <source>
        <dbReference type="EMBL" id="KAK3494903.1"/>
    </source>
</evidence>
<keyword evidence="3" id="KW-1185">Reference proteome</keyword>
<dbReference type="AlphaFoldDB" id="A0AAJ0IAG2"/>
<dbReference type="Proteomes" id="UP001285908">
    <property type="component" value="Unassembled WGS sequence"/>
</dbReference>
<dbReference type="RefSeq" id="XP_062694332.1">
    <property type="nucleotide sequence ID" value="XM_062839708.1"/>
</dbReference>
<dbReference type="EMBL" id="JAULSX010000003">
    <property type="protein sequence ID" value="KAK3494903.1"/>
    <property type="molecule type" value="Genomic_DNA"/>
</dbReference>
<reference evidence="2 3" key="1">
    <citation type="journal article" date="2023" name="Mol. Phylogenet. Evol.">
        <title>Genome-scale phylogeny and comparative genomics of the fungal order Sordariales.</title>
        <authorList>
            <person name="Hensen N."/>
            <person name="Bonometti L."/>
            <person name="Westerberg I."/>
            <person name="Brannstrom I.O."/>
            <person name="Guillou S."/>
            <person name="Cros-Aarteil S."/>
            <person name="Calhoun S."/>
            <person name="Haridas S."/>
            <person name="Kuo A."/>
            <person name="Mondo S."/>
            <person name="Pangilinan J."/>
            <person name="Riley R."/>
            <person name="LaButti K."/>
            <person name="Andreopoulos B."/>
            <person name="Lipzen A."/>
            <person name="Chen C."/>
            <person name="Yan M."/>
            <person name="Daum C."/>
            <person name="Ng V."/>
            <person name="Clum A."/>
            <person name="Steindorff A."/>
            <person name="Ohm R.A."/>
            <person name="Martin F."/>
            <person name="Silar P."/>
            <person name="Natvig D.O."/>
            <person name="Lalanne C."/>
            <person name="Gautier V."/>
            <person name="Ament-Velasquez S.L."/>
            <person name="Kruys A."/>
            <person name="Hutchinson M.I."/>
            <person name="Powell A.J."/>
            <person name="Barry K."/>
            <person name="Miller A.N."/>
            <person name="Grigoriev I.V."/>
            <person name="Debuchy R."/>
            <person name="Gladieux P."/>
            <person name="Hiltunen Thoren M."/>
            <person name="Johannesson H."/>
        </authorList>
    </citation>
    <scope>NUCLEOTIDE SEQUENCE [LARGE SCALE GENOMIC DNA]</scope>
    <source>
        <strain evidence="2 3">FGSC 10403</strain>
    </source>
</reference>